<keyword evidence="2" id="KW-0012">Acyltransferase</keyword>
<dbReference type="SUPFAM" id="SSF55729">
    <property type="entry name" value="Acyl-CoA N-acyltransferases (Nat)"/>
    <property type="match status" value="1"/>
</dbReference>
<keyword evidence="1" id="KW-0808">Transferase</keyword>
<reference evidence="4 5" key="1">
    <citation type="submission" date="2019-02" db="EMBL/GenBank/DDBJ databases">
        <title>Halieaceae_genomes.</title>
        <authorList>
            <person name="Li S.-H."/>
        </authorList>
    </citation>
    <scope>NUCLEOTIDE SEQUENCE [LARGE SCALE GENOMIC DNA]</scope>
    <source>
        <strain evidence="4 5">JH123</strain>
    </source>
</reference>
<dbReference type="Pfam" id="PF00583">
    <property type="entry name" value="Acetyltransf_1"/>
    <property type="match status" value="1"/>
</dbReference>
<protein>
    <submittedName>
        <fullName evidence="4">GNAT family N-acetyltransferase</fullName>
    </submittedName>
</protein>
<sequence>MRIRLAGQNDVPDIVPLFNAYREFYGEKSDLDGANTCITENLALGRSTIFVCDVADSTVGFTQLYEAFCSVEMKPFYVLYDLFVAPESRQIGAGSALLSHAHAWAASQGAFQVVLETAHTNQKAQSVYENIGYRLDIEFRKYSFPITSG</sequence>
<dbReference type="InterPro" id="IPR000182">
    <property type="entry name" value="GNAT_dom"/>
</dbReference>
<dbReference type="RefSeq" id="WP_279241616.1">
    <property type="nucleotide sequence ID" value="NZ_CP036501.1"/>
</dbReference>
<dbReference type="Gene3D" id="3.40.630.30">
    <property type="match status" value="1"/>
</dbReference>
<feature type="domain" description="N-acetyltransferase" evidence="3">
    <location>
        <begin position="1"/>
        <end position="149"/>
    </location>
</feature>
<evidence type="ECO:0000313" key="5">
    <source>
        <dbReference type="Proteomes" id="UP001317963"/>
    </source>
</evidence>
<evidence type="ECO:0000259" key="3">
    <source>
        <dbReference type="PROSITE" id="PS51186"/>
    </source>
</evidence>
<dbReference type="EMBL" id="CP036501">
    <property type="protein sequence ID" value="UZP75142.1"/>
    <property type="molecule type" value="Genomic_DNA"/>
</dbReference>
<evidence type="ECO:0000256" key="1">
    <source>
        <dbReference type="ARBA" id="ARBA00022679"/>
    </source>
</evidence>
<dbReference type="PANTHER" id="PTHR43877:SF2">
    <property type="entry name" value="AMINOALKYLPHOSPHONATE N-ACETYLTRANSFERASE-RELATED"/>
    <property type="match status" value="1"/>
</dbReference>
<evidence type="ECO:0000313" key="4">
    <source>
        <dbReference type="EMBL" id="UZP75142.1"/>
    </source>
</evidence>
<evidence type="ECO:0000256" key="2">
    <source>
        <dbReference type="ARBA" id="ARBA00023315"/>
    </source>
</evidence>
<keyword evidence="5" id="KW-1185">Reference proteome</keyword>
<gene>
    <name evidence="4" type="ORF">E0F26_10505</name>
</gene>
<dbReference type="InterPro" id="IPR050832">
    <property type="entry name" value="Bact_Acetyltransf"/>
</dbReference>
<accession>A0ABY6Q8Z9</accession>
<organism evidence="4 5">
    <name type="scientific">Candidatus Paraluminiphilus aquimaris</name>
    <dbReference type="NCBI Taxonomy" id="2518994"/>
    <lineage>
        <taxon>Bacteria</taxon>
        <taxon>Pseudomonadati</taxon>
        <taxon>Pseudomonadota</taxon>
        <taxon>Gammaproteobacteria</taxon>
        <taxon>Cellvibrionales</taxon>
        <taxon>Halieaceae</taxon>
        <taxon>Candidatus Paraluminiphilus</taxon>
    </lineage>
</organism>
<dbReference type="CDD" id="cd04301">
    <property type="entry name" value="NAT_SF"/>
    <property type="match status" value="1"/>
</dbReference>
<dbReference type="Proteomes" id="UP001317963">
    <property type="component" value="Chromosome"/>
</dbReference>
<dbReference type="InterPro" id="IPR016181">
    <property type="entry name" value="Acyl_CoA_acyltransferase"/>
</dbReference>
<dbReference type="PROSITE" id="PS51186">
    <property type="entry name" value="GNAT"/>
    <property type="match status" value="1"/>
</dbReference>
<dbReference type="PANTHER" id="PTHR43877">
    <property type="entry name" value="AMINOALKYLPHOSPHONATE N-ACETYLTRANSFERASE-RELATED-RELATED"/>
    <property type="match status" value="1"/>
</dbReference>
<name>A0ABY6Q8Z9_9GAMM</name>
<proteinExistence type="predicted"/>